<feature type="transmembrane region" description="Helical" evidence="7">
    <location>
        <begin position="117"/>
        <end position="136"/>
    </location>
</feature>
<proteinExistence type="inferred from homology"/>
<sequence length="562" mass="61453">MTDIFVDISLVLTLTAVVAAIFSWFKQPLILAYLLVGVIAASSGLFADIIQGGALDFFAELGIAFVLFLIGLELRFSDIKQIGRAAIYVGMGQILFTLVFGFLLASTILGLPADDSLILAVALTFSSTIIVVKLLSQKRDMESLYGRIAIGYLIIQDFAAVFALVLITSIGSGGGVGEFLTTFVKGILLIGIILVLNRFVLQKLFDLFAKNTEILFLTVISWALIFSTLSAYLGFSIEVGAFLAGLGLANLREQQQIASWIRPIRNLFVILFFLSLGLNLTFAALVPLLGLVIVLSLFVLVGNPLIMMIIMGFLGFRSRTSFQVAVTSAQVSEFSLIVVFLAGRLGIVSESIVNLTVAIALTTIVLSSYLIINSSKIYLWFGPYLKIFQRKVLTEKPFLQDREFSDHVVIVGAGRLGSRLIEGLRKKGNEVLVVDFDPDIVKKLEAESIPVIYGDISDPEIFEKAAGKNPKIIISTVYDHEDTHSILSSARQIHHKFPVVVTSAAPTQALEFYKKGASYVIVPRLLSSQLIEGFLVSTKFNDLRDGVLRKNHIEELGKNLAV</sequence>
<dbReference type="GO" id="GO:0006813">
    <property type="term" value="P:potassium ion transport"/>
    <property type="evidence" value="ECO:0007669"/>
    <property type="project" value="InterPro"/>
</dbReference>
<dbReference type="EMBL" id="MHDA01000029">
    <property type="protein sequence ID" value="OGY31655.1"/>
    <property type="molecule type" value="Genomic_DNA"/>
</dbReference>
<evidence type="ECO:0000256" key="4">
    <source>
        <dbReference type="ARBA" id="ARBA00022692"/>
    </source>
</evidence>
<feature type="transmembrane region" description="Helical" evidence="7">
    <location>
        <begin position="32"/>
        <end position="51"/>
    </location>
</feature>
<dbReference type="Pfam" id="PF02254">
    <property type="entry name" value="TrkA_N"/>
    <property type="match status" value="1"/>
</dbReference>
<comment type="subcellular location">
    <subcellularLocation>
        <location evidence="1">Membrane</location>
        <topology evidence="1">Multi-pass membrane protein</topology>
    </subcellularLocation>
</comment>
<feature type="transmembrane region" description="Helical" evidence="7">
    <location>
        <begin position="86"/>
        <end position="111"/>
    </location>
</feature>
<evidence type="ECO:0000256" key="1">
    <source>
        <dbReference type="ARBA" id="ARBA00004141"/>
    </source>
</evidence>
<evidence type="ECO:0000256" key="5">
    <source>
        <dbReference type="ARBA" id="ARBA00022989"/>
    </source>
</evidence>
<dbReference type="SUPFAM" id="SSF51735">
    <property type="entry name" value="NAD(P)-binding Rossmann-fold domains"/>
    <property type="match status" value="1"/>
</dbReference>
<dbReference type="InterPro" id="IPR006153">
    <property type="entry name" value="Cation/H_exchanger_TM"/>
</dbReference>
<reference evidence="9 10" key="1">
    <citation type="journal article" date="2016" name="Nat. Commun.">
        <title>Thousands of microbial genomes shed light on interconnected biogeochemical processes in an aquifer system.</title>
        <authorList>
            <person name="Anantharaman K."/>
            <person name="Brown C.T."/>
            <person name="Hug L.A."/>
            <person name="Sharon I."/>
            <person name="Castelle C.J."/>
            <person name="Probst A.J."/>
            <person name="Thomas B.C."/>
            <person name="Singh A."/>
            <person name="Wilkins M.J."/>
            <person name="Karaoz U."/>
            <person name="Brodie E.L."/>
            <person name="Williams K.H."/>
            <person name="Hubbard S.S."/>
            <person name="Banfield J.F."/>
        </authorList>
    </citation>
    <scope>NUCLEOTIDE SEQUENCE [LARGE SCALE GENOMIC DNA]</scope>
</reference>
<dbReference type="PROSITE" id="PS51201">
    <property type="entry name" value="RCK_N"/>
    <property type="match status" value="1"/>
</dbReference>
<feature type="transmembrane region" description="Helical" evidence="7">
    <location>
        <begin position="207"/>
        <end position="225"/>
    </location>
</feature>
<evidence type="ECO:0000259" key="8">
    <source>
        <dbReference type="PROSITE" id="PS51201"/>
    </source>
</evidence>
<evidence type="ECO:0000256" key="2">
    <source>
        <dbReference type="ARBA" id="ARBA00005551"/>
    </source>
</evidence>
<dbReference type="Proteomes" id="UP000179279">
    <property type="component" value="Unassembled WGS sequence"/>
</dbReference>
<feature type="transmembrane region" description="Helical" evidence="7">
    <location>
        <begin position="352"/>
        <end position="372"/>
    </location>
</feature>
<dbReference type="InterPro" id="IPR036291">
    <property type="entry name" value="NAD(P)-bd_dom_sf"/>
</dbReference>
<protein>
    <recommendedName>
        <fullName evidence="8">RCK N-terminal domain-containing protein</fullName>
    </recommendedName>
</protein>
<comment type="caution">
    <text evidence="9">The sequence shown here is derived from an EMBL/GenBank/DDBJ whole genome shotgun (WGS) entry which is preliminary data.</text>
</comment>
<evidence type="ECO:0000256" key="7">
    <source>
        <dbReference type="SAM" id="Phobius"/>
    </source>
</evidence>
<organism evidence="9 10">
    <name type="scientific">Candidatus Woykebacteria bacterium RIFCSPLOWO2_01_FULL_41_12</name>
    <dbReference type="NCBI Taxonomy" id="1802604"/>
    <lineage>
        <taxon>Bacteria</taxon>
        <taxon>Candidatus Woykeibacteriota</taxon>
    </lineage>
</organism>
<dbReference type="Pfam" id="PF00999">
    <property type="entry name" value="Na_H_Exchanger"/>
    <property type="match status" value="1"/>
</dbReference>
<keyword evidence="3" id="KW-0813">Transport</keyword>
<feature type="transmembrane region" description="Helical" evidence="7">
    <location>
        <begin position="291"/>
        <end position="314"/>
    </location>
</feature>
<evidence type="ECO:0000313" key="10">
    <source>
        <dbReference type="Proteomes" id="UP000179279"/>
    </source>
</evidence>
<feature type="transmembrane region" description="Helical" evidence="7">
    <location>
        <begin position="148"/>
        <end position="167"/>
    </location>
</feature>
<gene>
    <name evidence="9" type="ORF">A3A57_02275</name>
</gene>
<evidence type="ECO:0000256" key="3">
    <source>
        <dbReference type="ARBA" id="ARBA00022448"/>
    </source>
</evidence>
<feature type="transmembrane region" description="Helical" evidence="7">
    <location>
        <begin position="179"/>
        <end position="200"/>
    </location>
</feature>
<feature type="transmembrane region" description="Helical" evidence="7">
    <location>
        <begin position="263"/>
        <end position="285"/>
    </location>
</feature>
<feature type="transmembrane region" description="Helical" evidence="7">
    <location>
        <begin position="326"/>
        <end position="346"/>
    </location>
</feature>
<feature type="domain" description="RCK N-terminal" evidence="8">
    <location>
        <begin position="405"/>
        <end position="522"/>
    </location>
</feature>
<dbReference type="GO" id="GO:0016020">
    <property type="term" value="C:membrane"/>
    <property type="evidence" value="ECO:0007669"/>
    <property type="project" value="UniProtKB-SubCell"/>
</dbReference>
<dbReference type="InterPro" id="IPR003148">
    <property type="entry name" value="RCK_N"/>
</dbReference>
<keyword evidence="5 7" id="KW-1133">Transmembrane helix</keyword>
<dbReference type="Gene3D" id="3.40.50.720">
    <property type="entry name" value="NAD(P)-binding Rossmann-like Domain"/>
    <property type="match status" value="1"/>
</dbReference>
<keyword evidence="6 7" id="KW-0472">Membrane</keyword>
<accession>A0A1G1WVB2</accession>
<feature type="transmembrane region" description="Helical" evidence="7">
    <location>
        <begin position="57"/>
        <end position="74"/>
    </location>
</feature>
<dbReference type="PANTHER" id="PTHR42751">
    <property type="entry name" value="SODIUM/HYDROGEN EXCHANGER FAMILY/TRKA DOMAIN PROTEIN"/>
    <property type="match status" value="1"/>
</dbReference>
<dbReference type="GO" id="GO:0015297">
    <property type="term" value="F:antiporter activity"/>
    <property type="evidence" value="ECO:0007669"/>
    <property type="project" value="InterPro"/>
</dbReference>
<dbReference type="GO" id="GO:1902600">
    <property type="term" value="P:proton transmembrane transport"/>
    <property type="evidence" value="ECO:0007669"/>
    <property type="project" value="InterPro"/>
</dbReference>
<feature type="transmembrane region" description="Helical" evidence="7">
    <location>
        <begin position="6"/>
        <end position="25"/>
    </location>
</feature>
<name>A0A1G1WVB2_9BACT</name>
<evidence type="ECO:0000313" key="9">
    <source>
        <dbReference type="EMBL" id="OGY31655.1"/>
    </source>
</evidence>
<keyword evidence="4 7" id="KW-0812">Transmembrane</keyword>
<dbReference type="AlphaFoldDB" id="A0A1G1WVB2"/>
<dbReference type="PANTHER" id="PTHR42751:SF3">
    <property type="entry name" value="SODIUM_GLUTAMATE SYMPORTER"/>
    <property type="match status" value="1"/>
</dbReference>
<dbReference type="InterPro" id="IPR038770">
    <property type="entry name" value="Na+/solute_symporter_sf"/>
</dbReference>
<evidence type="ECO:0000256" key="6">
    <source>
        <dbReference type="ARBA" id="ARBA00023136"/>
    </source>
</evidence>
<comment type="similarity">
    <text evidence="2">Belongs to the monovalent cation:proton antiporter 2 (CPA2) transporter (TC 2.A.37) family.</text>
</comment>
<dbReference type="Gene3D" id="1.20.1530.20">
    <property type="match status" value="1"/>
</dbReference>